<dbReference type="Proteomes" id="UP001595191">
    <property type="component" value="Unassembled WGS sequence"/>
</dbReference>
<sequence>MKNEKMTIIYSVALCLLASCGPIVDGYTDKISYRVGDSLKLYLNGRSTNEEFEVAINDLQGNPVKTYNTKIFSQKMSNDKPYTNGFGYSPTLEIAVPNLRSGVYTFGEEIPFVVRPSEPFDILVLYSSNTENAYANSGGKSLYDYNSSSDVAAPIVSFQRPIGLPVHSTEFLIWIANQKQYKIGYICDQDMDDYENIENAKLLIIPGHSEYWTRKARINFDRFIDEGKNALILSGNTMWWQVRYSSDGSKMICYKDFESDPIGDILLKTINWPDTLLHYSTLESIGVDFNYGGYGKKSDDGWDGFKIVKPESPIFKGLDIKMHDILWVKTHEYDGADLDFSVKPGVILNNPYGFYKYDLIGYDLASRKPNSNAAWVVLQREPGSGLILNTSSTDWCAEAGMEGRDSDTIKAVTLNMIDLLLSEADQKAFN</sequence>
<protein>
    <submittedName>
        <fullName evidence="1">N,N-dimethylformamidase beta subunit family domain-containing protein</fullName>
    </submittedName>
</protein>
<comment type="caution">
    <text evidence="1">The sequence shown here is derived from an EMBL/GenBank/DDBJ whole genome shotgun (WGS) entry which is preliminary data.</text>
</comment>
<proteinExistence type="predicted"/>
<gene>
    <name evidence="1" type="ORF">ACEZ3G_15855</name>
</gene>
<organism evidence="1 2">
    <name type="scientific">Meishania litoralis</name>
    <dbReference type="NCBI Taxonomy" id="3434685"/>
    <lineage>
        <taxon>Bacteria</taxon>
        <taxon>Pseudomonadati</taxon>
        <taxon>Bacteroidota</taxon>
        <taxon>Flavobacteriia</taxon>
        <taxon>Flavobacteriales</taxon>
        <taxon>Flavobacteriaceae</taxon>
        <taxon>Meishania</taxon>
    </lineage>
</organism>
<evidence type="ECO:0000313" key="1">
    <source>
        <dbReference type="EMBL" id="MFH6604961.1"/>
    </source>
</evidence>
<keyword evidence="2" id="KW-1185">Reference proteome</keyword>
<dbReference type="EMBL" id="JBHFPV010000006">
    <property type="protein sequence ID" value="MFH6604961.1"/>
    <property type="molecule type" value="Genomic_DNA"/>
</dbReference>
<name>A0ACC7LNZ5_9FLAO</name>
<reference evidence="1" key="1">
    <citation type="submission" date="2024-09" db="EMBL/GenBank/DDBJ databases">
        <authorList>
            <person name="Liu J."/>
        </authorList>
    </citation>
    <scope>NUCLEOTIDE SEQUENCE</scope>
    <source>
        <strain evidence="1">NBU2967</strain>
    </source>
</reference>
<evidence type="ECO:0000313" key="2">
    <source>
        <dbReference type="Proteomes" id="UP001595191"/>
    </source>
</evidence>
<accession>A0ACC7LNZ5</accession>